<dbReference type="EMBL" id="AFQD01000437">
    <property type="protein sequence ID" value="EGQ78709.1"/>
    <property type="molecule type" value="Genomic_DNA"/>
</dbReference>
<evidence type="ECO:0000313" key="2">
    <source>
        <dbReference type="Proteomes" id="UP000005392"/>
    </source>
</evidence>
<accession>F9EQQ6</accession>
<sequence>MENTVFKKMGLPLPYNTFGEPIPYLVPVNDNHKESFFCI</sequence>
<keyword evidence="2" id="KW-1185">Reference proteome</keyword>
<protein>
    <submittedName>
        <fullName evidence="1">Uncharacterized protein</fullName>
    </submittedName>
</protein>
<evidence type="ECO:0000313" key="1">
    <source>
        <dbReference type="EMBL" id="EGQ78709.1"/>
    </source>
</evidence>
<dbReference type="PATRIC" id="fig|997347.4.peg.2064"/>
<proteinExistence type="predicted"/>
<reference evidence="1 2" key="1">
    <citation type="submission" date="2011-05" db="EMBL/GenBank/DDBJ databases">
        <authorList>
            <person name="Muzny D."/>
            <person name="Qin X."/>
            <person name="Deng J."/>
            <person name="Jiang H."/>
            <person name="Liu Y."/>
            <person name="Qu J."/>
            <person name="Song X.-Z."/>
            <person name="Zhang L."/>
            <person name="Thornton R."/>
            <person name="Coyle M."/>
            <person name="Francisco L."/>
            <person name="Jackson L."/>
            <person name="Javaid M."/>
            <person name="Korchina V."/>
            <person name="Kovar C."/>
            <person name="Mata R."/>
            <person name="Mathew T."/>
            <person name="Ngo R."/>
            <person name="Nguyen L."/>
            <person name="Nguyen N."/>
            <person name="Okwuonu G."/>
            <person name="Ongeri F."/>
            <person name="Pham C."/>
            <person name="Simmons D."/>
            <person name="Wilczek-Boney K."/>
            <person name="Hale W."/>
            <person name="Jakkamsetti A."/>
            <person name="Pham P."/>
            <person name="Ruth R."/>
            <person name="San Lucas F."/>
            <person name="Warren J."/>
            <person name="Zhang J."/>
            <person name="Zhao Z."/>
            <person name="Zhou C."/>
            <person name="Zhu D."/>
            <person name="Lee S."/>
            <person name="Bess C."/>
            <person name="Blankenburg K."/>
            <person name="Forbes L."/>
            <person name="Fu Q."/>
            <person name="Gubbala S."/>
            <person name="Hirani K."/>
            <person name="Jayaseelan J.C."/>
            <person name="Lara F."/>
            <person name="Munidasa M."/>
            <person name="Palculict T."/>
            <person name="Patil S."/>
            <person name="Pu L.-L."/>
            <person name="Saada N."/>
            <person name="Tang L."/>
            <person name="Weissenberger G."/>
            <person name="Zhu Y."/>
            <person name="Hemphill L."/>
            <person name="Shang Y."/>
            <person name="Youmans B."/>
            <person name="Ayvaz T."/>
            <person name="Ross M."/>
            <person name="Santibanez J."/>
            <person name="Aqrawi P."/>
            <person name="Gross S."/>
            <person name="Joshi V."/>
            <person name="Fowler G."/>
            <person name="Nazareth L."/>
            <person name="Reid J."/>
            <person name="Worley K."/>
            <person name="Petrosino J."/>
            <person name="Highlander S."/>
            <person name="Gibbs R."/>
        </authorList>
    </citation>
    <scope>NUCLEOTIDE SEQUENCE [LARGE SCALE GENOMIC DNA]</scope>
    <source>
        <strain evidence="1 2">ATCC 51191</strain>
    </source>
</reference>
<dbReference type="Proteomes" id="UP000005392">
    <property type="component" value="Unassembled WGS sequence"/>
</dbReference>
<dbReference type="HOGENOM" id="CLU_3310226_0_0_0"/>
<gene>
    <name evidence="1" type="ORF">HMPREF9094_2261</name>
</gene>
<organism evidence="1 2">
    <name type="scientific">Fusobacterium animalis ATCC 51191</name>
    <dbReference type="NCBI Taxonomy" id="997347"/>
    <lineage>
        <taxon>Bacteria</taxon>
        <taxon>Fusobacteriati</taxon>
        <taxon>Fusobacteriota</taxon>
        <taxon>Fusobacteriia</taxon>
        <taxon>Fusobacteriales</taxon>
        <taxon>Fusobacteriaceae</taxon>
        <taxon>Fusobacterium</taxon>
    </lineage>
</organism>
<comment type="caution">
    <text evidence="1">The sequence shown here is derived from an EMBL/GenBank/DDBJ whole genome shotgun (WGS) entry which is preliminary data.</text>
</comment>
<dbReference type="AlphaFoldDB" id="F9EQQ6"/>
<name>F9EQQ6_9FUSO</name>